<sequence length="110" mass="12667">MNENQFVFSNGYTLTFDHPVGQHLIVDDVIIIRLTIPPKEKYDQNVFAFSTSGDFLWRIPRVPLFYEGDDCPYIGLDNHKNGHITLFNWCDTAVIVDAQTGQIIDKYNSK</sequence>
<dbReference type="RefSeq" id="WP_107830725.1">
    <property type="nucleotide sequence ID" value="NZ_CP160205.1"/>
</dbReference>
<dbReference type="AlphaFoldDB" id="A0A2T5J5P8"/>
<protein>
    <recommendedName>
        <fullName evidence="3">WG repeat protein</fullName>
    </recommendedName>
</protein>
<gene>
    <name evidence="1" type="ORF">C8P68_10836</name>
</gene>
<accession>A0A2T5J5P8</accession>
<dbReference type="EMBL" id="QAOQ01000008">
    <property type="protein sequence ID" value="PTQ93574.1"/>
    <property type="molecule type" value="Genomic_DNA"/>
</dbReference>
<dbReference type="Proteomes" id="UP000244168">
    <property type="component" value="Unassembled WGS sequence"/>
</dbReference>
<evidence type="ECO:0008006" key="3">
    <source>
        <dbReference type="Google" id="ProtNLM"/>
    </source>
</evidence>
<name>A0A2T5J5P8_9SPHI</name>
<dbReference type="Pfam" id="PF25857">
    <property type="entry name" value="DUF7957"/>
    <property type="match status" value="1"/>
</dbReference>
<dbReference type="InterPro" id="IPR058263">
    <property type="entry name" value="DUF7957"/>
</dbReference>
<comment type="caution">
    <text evidence="1">The sequence shown here is derived from an EMBL/GenBank/DDBJ whole genome shotgun (WGS) entry which is preliminary data.</text>
</comment>
<organism evidence="1 2">
    <name type="scientific">Mucilaginibacter yixingensis</name>
    <dbReference type="NCBI Taxonomy" id="1295612"/>
    <lineage>
        <taxon>Bacteria</taxon>
        <taxon>Pseudomonadati</taxon>
        <taxon>Bacteroidota</taxon>
        <taxon>Sphingobacteriia</taxon>
        <taxon>Sphingobacteriales</taxon>
        <taxon>Sphingobacteriaceae</taxon>
        <taxon>Mucilaginibacter</taxon>
    </lineage>
</organism>
<reference evidence="1 2" key="1">
    <citation type="submission" date="2018-04" db="EMBL/GenBank/DDBJ databases">
        <title>Genomic Encyclopedia of Archaeal and Bacterial Type Strains, Phase II (KMG-II): from individual species to whole genera.</title>
        <authorList>
            <person name="Goeker M."/>
        </authorList>
    </citation>
    <scope>NUCLEOTIDE SEQUENCE [LARGE SCALE GENOMIC DNA]</scope>
    <source>
        <strain evidence="1 2">DSM 26809</strain>
    </source>
</reference>
<evidence type="ECO:0000313" key="1">
    <source>
        <dbReference type="EMBL" id="PTQ93574.1"/>
    </source>
</evidence>
<evidence type="ECO:0000313" key="2">
    <source>
        <dbReference type="Proteomes" id="UP000244168"/>
    </source>
</evidence>
<keyword evidence="2" id="KW-1185">Reference proteome</keyword>
<proteinExistence type="predicted"/>
<dbReference type="OrthoDB" id="798260at2"/>